<dbReference type="PANTHER" id="PTHR31673">
    <property type="entry name" value="PROTEIN COBRA"/>
    <property type="match status" value="1"/>
</dbReference>
<dbReference type="InterPro" id="IPR056900">
    <property type="entry name" value="COB_C"/>
</dbReference>
<comment type="similarity">
    <text evidence="1 4">Belongs to the COBRA family.</text>
</comment>
<dbReference type="GO" id="GO:0010215">
    <property type="term" value="P:cellulose microfibril organization"/>
    <property type="evidence" value="ECO:0007669"/>
    <property type="project" value="InterPro"/>
</dbReference>
<keyword evidence="3" id="KW-0325">Glycoprotein</keyword>
<keyword evidence="5" id="KW-0812">Transmembrane</keyword>
<dbReference type="Pfam" id="PF25079">
    <property type="entry name" value="COB_C"/>
    <property type="match status" value="2"/>
</dbReference>
<dbReference type="Proteomes" id="UP000655225">
    <property type="component" value="Unassembled WGS sequence"/>
</dbReference>
<keyword evidence="2" id="KW-0732">Signal</keyword>
<dbReference type="AlphaFoldDB" id="A0A835D1I4"/>
<gene>
    <name evidence="7" type="ORF">HHK36_030395</name>
</gene>
<dbReference type="PIRSF" id="PIRSF038122">
    <property type="entry name" value="COBRA"/>
    <property type="match status" value="1"/>
</dbReference>
<keyword evidence="5" id="KW-0472">Membrane</keyword>
<dbReference type="GO" id="GO:0052324">
    <property type="term" value="P:plant-type cell wall cellulose biosynthetic process"/>
    <property type="evidence" value="ECO:0007669"/>
    <property type="project" value="TreeGrafter"/>
</dbReference>
<evidence type="ECO:0000256" key="1">
    <source>
        <dbReference type="ARBA" id="ARBA00005507"/>
    </source>
</evidence>
<keyword evidence="8" id="KW-1185">Reference proteome</keyword>
<dbReference type="OrthoDB" id="2012261at2759"/>
<feature type="transmembrane region" description="Helical" evidence="5">
    <location>
        <begin position="436"/>
        <end position="458"/>
    </location>
</feature>
<feature type="domain" description="COBRA C-terminal" evidence="6">
    <location>
        <begin position="248"/>
        <end position="280"/>
    </location>
</feature>
<dbReference type="EMBL" id="JABCRI010000024">
    <property type="protein sequence ID" value="KAF8377023.1"/>
    <property type="molecule type" value="Genomic_DNA"/>
</dbReference>
<name>A0A835D1I4_TETSI</name>
<evidence type="ECO:0000256" key="3">
    <source>
        <dbReference type="ARBA" id="ARBA00023180"/>
    </source>
</evidence>
<evidence type="ECO:0000313" key="7">
    <source>
        <dbReference type="EMBL" id="KAF8377023.1"/>
    </source>
</evidence>
<evidence type="ECO:0000256" key="5">
    <source>
        <dbReference type="SAM" id="Phobius"/>
    </source>
</evidence>
<feature type="domain" description="COBRA C-terminal" evidence="6">
    <location>
        <begin position="290"/>
        <end position="418"/>
    </location>
</feature>
<accession>A0A835D1I4</accession>
<comment type="caution">
    <text evidence="7">The sequence shown here is derived from an EMBL/GenBank/DDBJ whole genome shotgun (WGS) entry which is preliminary data.</text>
</comment>
<keyword evidence="5" id="KW-1133">Transmembrane helix</keyword>
<dbReference type="PANTHER" id="PTHR31673:SF30">
    <property type="entry name" value="COBRA-LIKE PROTEIN 6"/>
    <property type="match status" value="1"/>
</dbReference>
<dbReference type="OMA" id="PERFICH"/>
<evidence type="ECO:0000313" key="8">
    <source>
        <dbReference type="Proteomes" id="UP000655225"/>
    </source>
</evidence>
<proteinExistence type="inferred from homology"/>
<evidence type="ECO:0000256" key="4">
    <source>
        <dbReference type="PIRNR" id="PIRNR038122"/>
    </source>
</evidence>
<evidence type="ECO:0000259" key="6">
    <source>
        <dbReference type="Pfam" id="PF25079"/>
    </source>
</evidence>
<reference evidence="7 8" key="1">
    <citation type="submission" date="2020-04" db="EMBL/GenBank/DDBJ databases">
        <title>Plant Genome Project.</title>
        <authorList>
            <person name="Zhang R.-G."/>
        </authorList>
    </citation>
    <scope>NUCLEOTIDE SEQUENCE [LARGE SCALE GENOMIC DNA]</scope>
    <source>
        <strain evidence="7">YNK0</strain>
        <tissue evidence="7">Leaf</tissue>
    </source>
</reference>
<evidence type="ECO:0000256" key="2">
    <source>
        <dbReference type="ARBA" id="ARBA00022729"/>
    </source>
</evidence>
<dbReference type="GO" id="GO:0005886">
    <property type="term" value="C:plasma membrane"/>
    <property type="evidence" value="ECO:0007669"/>
    <property type="project" value="TreeGrafter"/>
</dbReference>
<organism evidence="7 8">
    <name type="scientific">Tetracentron sinense</name>
    <name type="common">Spur-leaf</name>
    <dbReference type="NCBI Taxonomy" id="13715"/>
    <lineage>
        <taxon>Eukaryota</taxon>
        <taxon>Viridiplantae</taxon>
        <taxon>Streptophyta</taxon>
        <taxon>Embryophyta</taxon>
        <taxon>Tracheophyta</taxon>
        <taxon>Spermatophyta</taxon>
        <taxon>Magnoliopsida</taxon>
        <taxon>Trochodendrales</taxon>
        <taxon>Trochodendraceae</taxon>
        <taxon>Tetracentron</taxon>
    </lineage>
</organism>
<dbReference type="Pfam" id="PF04833">
    <property type="entry name" value="COBRA"/>
    <property type="match status" value="1"/>
</dbReference>
<protein>
    <recommendedName>
        <fullName evidence="4">COBRA-like protein</fullName>
    </recommendedName>
</protein>
<sequence>MSLFFSSRRLFLVVQSLHFLLLHAFKLRPERFICHRLKLIMFLLLTGLWITDGQNTVDLDGNVTITWDIVRWQDHSYDALVTITNFHLYRHIESPGWRLSWTWKGDEVVWQISGAEAAEQGNCSRFMGDLPHSCEKTPEVIDLLPGAPYDMQVANCCKGGVLSSKGQDPLHSQASFQMNIGESPKISDHDMIIPKNFSLGLAGYTCGSPFLVRPSKFTADNGRRHLQALISWKIRCLYSPLVGSTSPSCCVSLSAFYSETILDCAECSCGCQGAGICSSIGESWPLPYSPPVVRCTRHMCPIRVHWHVKSSSRGYWRVEVTIWNFNLVKNYTNWNLVVQHPSLDSVVQVFSSEYKPLSQRRMINDTGLFWGSKLQSGENGVVQTEVLLRKDPNIFTFKGGWTFPRKVYFNGDECVMPPRGGYPRLPKRKVSDGLDISLILLPLCLLSFFLSFIWAFALRQRRSERED</sequence>
<dbReference type="InterPro" id="IPR006918">
    <property type="entry name" value="COBRA_pln"/>
</dbReference>